<dbReference type="PROSITE" id="PS51257">
    <property type="entry name" value="PROKAR_LIPOPROTEIN"/>
    <property type="match status" value="1"/>
</dbReference>
<evidence type="ECO:0000313" key="3">
    <source>
        <dbReference type="Proteomes" id="UP001235874"/>
    </source>
</evidence>
<evidence type="ECO:0000313" key="2">
    <source>
        <dbReference type="EMBL" id="WLS45412.1"/>
    </source>
</evidence>
<accession>A0AAJ6HSA2</accession>
<sequence length="270" mass="28397">MRTRRSAITGLCLVIALSFGVAGCNNATDGGGADTTAPASASQVNALDSFAGAIQKLDEETFKVSRKTGPDGLEISGVVDPTAKKVSMKWISPIGDQGMTVDFVQLGSAVYVKLAGAVQLHSFTRLPALPNKWMHIDAANVDEGSTFSDMVDGDLAGVNDLIKAVTDVERNGQLGFTGTFDITKSPGTQGDLFRRYGEKAKAVPFNAKVDDQGRLTYIFINLSAIDSAFMNGITATYSDFGLPVTIEGPATDQTVEAPAEVVKAFAKAYG</sequence>
<evidence type="ECO:0000256" key="1">
    <source>
        <dbReference type="SAM" id="SignalP"/>
    </source>
</evidence>
<name>A0AAJ6HSA2_9ACTN</name>
<keyword evidence="1" id="KW-0732">Signal</keyword>
<feature type="signal peptide" evidence="1">
    <location>
        <begin position="1"/>
        <end position="27"/>
    </location>
</feature>
<dbReference type="KEGG" id="mprn:Q3V37_29300"/>
<evidence type="ECO:0008006" key="4">
    <source>
        <dbReference type="Google" id="ProtNLM"/>
    </source>
</evidence>
<dbReference type="Gene3D" id="2.50.20.20">
    <property type="match status" value="1"/>
</dbReference>
<protein>
    <recommendedName>
        <fullName evidence="4">LppX_LprAFG lipoprotein</fullName>
    </recommendedName>
</protein>
<reference evidence="2 3" key="1">
    <citation type="submission" date="2023-07" db="EMBL/GenBank/DDBJ databases">
        <title>Micromonospora profundi TRM 95458 converts glycerol to a new osmotic compound.</title>
        <authorList>
            <person name="Lu D."/>
        </authorList>
    </citation>
    <scope>NUCLEOTIDE SEQUENCE [LARGE SCALE GENOMIC DNA]</scope>
    <source>
        <strain evidence="2 3">TRM95458</strain>
    </source>
</reference>
<feature type="chain" id="PRO_5042471421" description="LppX_LprAFG lipoprotein" evidence="1">
    <location>
        <begin position="28"/>
        <end position="270"/>
    </location>
</feature>
<keyword evidence="3" id="KW-1185">Reference proteome</keyword>
<dbReference type="AlphaFoldDB" id="A0AAJ6HSA2"/>
<organism evidence="2 3">
    <name type="scientific">Micromonospora profundi</name>
    <dbReference type="NCBI Taxonomy" id="1420889"/>
    <lineage>
        <taxon>Bacteria</taxon>
        <taxon>Bacillati</taxon>
        <taxon>Actinomycetota</taxon>
        <taxon>Actinomycetes</taxon>
        <taxon>Micromonosporales</taxon>
        <taxon>Micromonosporaceae</taxon>
        <taxon>Micromonospora</taxon>
    </lineage>
</organism>
<dbReference type="RefSeq" id="WP_306272344.1">
    <property type="nucleotide sequence ID" value="NZ_CP130472.1"/>
</dbReference>
<dbReference type="Proteomes" id="UP001235874">
    <property type="component" value="Chromosome"/>
</dbReference>
<dbReference type="EMBL" id="CP130472">
    <property type="protein sequence ID" value="WLS45412.1"/>
    <property type="molecule type" value="Genomic_DNA"/>
</dbReference>
<proteinExistence type="predicted"/>
<gene>
    <name evidence="2" type="ORF">Q3V37_29300</name>
</gene>